<feature type="compositionally biased region" description="Basic and acidic residues" evidence="4">
    <location>
        <begin position="842"/>
        <end position="854"/>
    </location>
</feature>
<feature type="compositionally biased region" description="Basic and acidic residues" evidence="4">
    <location>
        <begin position="861"/>
        <end position="870"/>
    </location>
</feature>
<dbReference type="PANTHER" id="PTHR22767">
    <property type="entry name" value="N-TERMINAL ACETYLTRANSFERASE-RELATED"/>
    <property type="match status" value="1"/>
</dbReference>
<dbReference type="SMART" id="SM00028">
    <property type="entry name" value="TPR"/>
    <property type="match status" value="5"/>
</dbReference>
<dbReference type="FunFam" id="1.25.40.1010:FF:000006">
    <property type="entry name" value="Unplaced genomic scaffold supercont1.13, whole genome shotgun sequence"/>
    <property type="match status" value="1"/>
</dbReference>
<evidence type="ECO:0000256" key="4">
    <source>
        <dbReference type="SAM" id="MobiDB-lite"/>
    </source>
</evidence>
<evidence type="ECO:0000313" key="6">
    <source>
        <dbReference type="Proteomes" id="UP000199727"/>
    </source>
</evidence>
<dbReference type="GO" id="GO:0016740">
    <property type="term" value="F:transferase activity"/>
    <property type="evidence" value="ECO:0007669"/>
    <property type="project" value="UniProtKB-KW"/>
</dbReference>
<dbReference type="GO" id="GO:0031415">
    <property type="term" value="C:NatA complex"/>
    <property type="evidence" value="ECO:0007669"/>
    <property type="project" value="TreeGrafter"/>
</dbReference>
<dbReference type="InterPro" id="IPR021183">
    <property type="entry name" value="NatA_aux_su"/>
</dbReference>
<dbReference type="Gene3D" id="1.25.40.1040">
    <property type="match status" value="1"/>
</dbReference>
<keyword evidence="5" id="KW-0808">Transferase</keyword>
<dbReference type="PROSITE" id="PS50005">
    <property type="entry name" value="TPR"/>
    <property type="match status" value="1"/>
</dbReference>
<keyword evidence="2 3" id="KW-0802">TPR repeat</keyword>
<evidence type="ECO:0000256" key="1">
    <source>
        <dbReference type="ARBA" id="ARBA00022737"/>
    </source>
</evidence>
<dbReference type="FunFam" id="1.25.40.1040:FF:000015">
    <property type="entry name" value="Unplaced genomic scaffold supercont1.13, whole genome shotgun sequence"/>
    <property type="match status" value="1"/>
</dbReference>
<feature type="repeat" description="TPR" evidence="3">
    <location>
        <begin position="92"/>
        <end position="125"/>
    </location>
</feature>
<name>A0A854QAA0_CRYNE</name>
<protein>
    <submittedName>
        <fullName evidence="5">Peptide alpha-N-acetyltransferase</fullName>
    </submittedName>
</protein>
<feature type="region of interest" description="Disordered" evidence="4">
    <location>
        <begin position="842"/>
        <end position="870"/>
    </location>
</feature>
<dbReference type="Pfam" id="PF12569">
    <property type="entry name" value="NatA_aux_su"/>
    <property type="match status" value="1"/>
</dbReference>
<evidence type="ECO:0000313" key="5">
    <source>
        <dbReference type="EMBL" id="OXG19963.1"/>
    </source>
</evidence>
<keyword evidence="1" id="KW-0677">Repeat</keyword>
<reference evidence="5 6" key="1">
    <citation type="submission" date="2017-06" db="EMBL/GenBank/DDBJ databases">
        <title>Global population genomics of the pathogenic fungus Cryptococcus neoformans var. grubii.</title>
        <authorList>
            <person name="Cuomo C."/>
            <person name="Litvintseva A."/>
            <person name="Chen Y."/>
            <person name="Young S."/>
            <person name="Zeng Q."/>
            <person name="Chapman S."/>
            <person name="Gujja S."/>
            <person name="Saif S."/>
            <person name="Birren B."/>
        </authorList>
    </citation>
    <scope>NUCLEOTIDE SEQUENCE [LARGE SCALE GENOMIC DNA]</scope>
    <source>
        <strain evidence="5 6">Tu259-1</strain>
    </source>
</reference>
<dbReference type="PANTHER" id="PTHR22767:SF2">
    <property type="entry name" value="N(ALPHA)-ACETYLTRANSFERASE 15_16, ISOFORM A"/>
    <property type="match status" value="1"/>
</dbReference>
<comment type="caution">
    <text evidence="5">The sequence shown here is derived from an EMBL/GenBank/DDBJ whole genome shotgun (WGS) entry which is preliminary data.</text>
</comment>
<dbReference type="AlphaFoldDB" id="A0A854QAA0"/>
<dbReference type="EMBL" id="AMKT01000049">
    <property type="protein sequence ID" value="OXG19963.1"/>
    <property type="molecule type" value="Genomic_DNA"/>
</dbReference>
<dbReference type="SUPFAM" id="SSF48452">
    <property type="entry name" value="TPR-like"/>
    <property type="match status" value="2"/>
</dbReference>
<gene>
    <name evidence="5" type="ORF">C361_04024</name>
</gene>
<dbReference type="PIRSF" id="PIRSF000422">
    <property type="entry name" value="N-terminal-AcTrfase-A_aux_su"/>
    <property type="match status" value="1"/>
</dbReference>
<dbReference type="Proteomes" id="UP000199727">
    <property type="component" value="Unassembled WGS sequence"/>
</dbReference>
<feature type="compositionally biased region" description="Basic and acidic residues" evidence="4">
    <location>
        <begin position="600"/>
        <end position="611"/>
    </location>
</feature>
<evidence type="ECO:0000256" key="2">
    <source>
        <dbReference type="ARBA" id="ARBA00022803"/>
    </source>
</evidence>
<proteinExistence type="predicted"/>
<dbReference type="OrthoDB" id="10263032at2759"/>
<sequence length="870" mass="97201">MAAIPKHRQLPDKENKLFRELLTQYELKQYKKGLKVADTILKKFPNHGETLAIKALTLHSSLPDPPTASSVPKREEAEAMARLAVKKDITSHITWHVLGILAKNRKDWDEASRAFAMARRQDPDNIPLIRDSIALLTHTRQYDAAVQVRHHYTVLRPQIRSAWLGLVIAHELAGDREEAIKTYDLYQSAVQTEGANAQEKAQVLLHIIQLCADAGRNEEALERLEKGIKEGVISPRGEVSQIKADILTALGRTDEALQTYQDLLKQNSDNLAYYRGYFKTKGVDISGPLDDITRASLLQNLDEFSQTFPRSSAPRRLALDVAQGDKFRELAQAYIIKGLERGVPSLFVDVKSIYSDQEKMVIVGEIVEGIIQKLEKDSALSNDGTISPPTVLLWAYYYLALHLAHPLNPIPSYARSLHLLSLALDHTPTLPELYMAKAIVLKRSGDPLGAAHEMEKARLLDGQDRFLNGKAAKYWFRAGDVEKAEQLLGIFTKKDVTPAQDLTDLQSLWFLQESGDAYRLNGNIGMALKRYQTVAKVFQEYEDDQYDFHGYCARRMTFQAYTHLLKYEENLRSHPGYAKAALAAIDVYLRVNDDPSIIEEKLTPEQEAERKKAAKKAQKAEQKAKKAAAASGEKKEEPPLPDDDPDGQKLLKSETLLDDALKLWKPLEAKQGERVEIWLAGYEIYIRKKMYLAALRCLLQAQALSPSNPTLHVQILAFNRLASSLPADVPETLVSTIKQSLPTLLPTGKSPEAFNAEYIEAKKAAGDAKGLLGAAKGRLEVASEDVDGAINILRSLFSVQADIRTLQEALIFAEAKAGTEKTEELRRMFVEKAPLAWVLKGQQEKEKRKEELAKEAAAQGEGEKEGKADV</sequence>
<accession>A0A854QAA0</accession>
<organism evidence="5 6">
    <name type="scientific">Cryptococcus neoformans Tu259-1</name>
    <dbReference type="NCBI Taxonomy" id="1230072"/>
    <lineage>
        <taxon>Eukaryota</taxon>
        <taxon>Fungi</taxon>
        <taxon>Dikarya</taxon>
        <taxon>Basidiomycota</taxon>
        <taxon>Agaricomycotina</taxon>
        <taxon>Tremellomycetes</taxon>
        <taxon>Tremellales</taxon>
        <taxon>Cryptococcaceae</taxon>
        <taxon>Cryptococcus</taxon>
        <taxon>Cryptococcus neoformans species complex</taxon>
    </lineage>
</organism>
<evidence type="ECO:0000256" key="3">
    <source>
        <dbReference type="PROSITE-ProRule" id="PRU00339"/>
    </source>
</evidence>
<dbReference type="InterPro" id="IPR011990">
    <property type="entry name" value="TPR-like_helical_dom_sf"/>
</dbReference>
<dbReference type="Gene3D" id="1.25.40.1010">
    <property type="match status" value="1"/>
</dbReference>
<dbReference type="InterPro" id="IPR019734">
    <property type="entry name" value="TPR_rpt"/>
</dbReference>
<feature type="region of interest" description="Disordered" evidence="4">
    <location>
        <begin position="600"/>
        <end position="649"/>
    </location>
</feature>